<dbReference type="GeneID" id="42857413"/>
<dbReference type="InterPro" id="IPR032466">
    <property type="entry name" value="Metal_Hydrolase"/>
</dbReference>
<dbReference type="Pfam" id="PF04909">
    <property type="entry name" value="Amidohydro_2"/>
    <property type="match status" value="1"/>
</dbReference>
<dbReference type="PATRIC" id="fig|1550024.3.peg.2883"/>
<gene>
    <name evidence="2" type="ORF">TQ39_12605</name>
</gene>
<dbReference type="InterPro" id="IPR006680">
    <property type="entry name" value="Amidohydro-rel"/>
</dbReference>
<dbReference type="GO" id="GO:0016787">
    <property type="term" value="F:hydrolase activity"/>
    <property type="evidence" value="ECO:0007669"/>
    <property type="project" value="InterPro"/>
</dbReference>
<dbReference type="Proteomes" id="UP000032483">
    <property type="component" value="Unassembled WGS sequence"/>
</dbReference>
<comment type="caution">
    <text evidence="2">The sequence shown here is derived from an EMBL/GenBank/DDBJ whole genome shotgun (WGS) entry which is preliminary data.</text>
</comment>
<organism evidence="2 3">
    <name type="scientific">Ruthenibacterium lactatiformans</name>
    <dbReference type="NCBI Taxonomy" id="1550024"/>
    <lineage>
        <taxon>Bacteria</taxon>
        <taxon>Bacillati</taxon>
        <taxon>Bacillota</taxon>
        <taxon>Clostridia</taxon>
        <taxon>Eubacteriales</taxon>
        <taxon>Oscillospiraceae</taxon>
        <taxon>Ruthenibacterium</taxon>
    </lineage>
</organism>
<protein>
    <recommendedName>
        <fullName evidence="1">Amidohydrolase-related domain-containing protein</fullName>
    </recommendedName>
</protein>
<evidence type="ECO:0000313" key="3">
    <source>
        <dbReference type="Proteomes" id="UP000032483"/>
    </source>
</evidence>
<dbReference type="SUPFAM" id="SSF51556">
    <property type="entry name" value="Metallo-dependent hydrolases"/>
    <property type="match status" value="1"/>
</dbReference>
<name>A0A0D8IXM8_9FIRM</name>
<sequence>MLKFADCNIAVGQPNAISGWRIYDSAQIACQAQRCGIQKGLAFCNAALDLHPLDGNAEMCLICRRKPFYLPVWMVMPNHTGEFWNVDELERRMRLADVRAVRLAPKYNVLGYSLRDWCSGELLDMLERTGTLALMDADQSDWETVHAVCCEHPGLKLVITNLYYRHARYIFPLLRQHPRLYLETSGLKSFCLLQTLCEKVGAEKLLFGSNLGTFSPGSAVCLVSYACISENEKEAIAARNLEALLERKLVD</sequence>
<keyword evidence="3" id="KW-1185">Reference proteome</keyword>
<dbReference type="Gene3D" id="3.20.20.140">
    <property type="entry name" value="Metal-dependent hydrolases"/>
    <property type="match status" value="1"/>
</dbReference>
<accession>A0A0D8IXM8</accession>
<dbReference type="AlphaFoldDB" id="A0A0D8IXM8"/>
<dbReference type="EMBL" id="JXXK01000018">
    <property type="protein sequence ID" value="KJF39432.1"/>
    <property type="molecule type" value="Genomic_DNA"/>
</dbReference>
<proteinExistence type="predicted"/>
<evidence type="ECO:0000259" key="1">
    <source>
        <dbReference type="Pfam" id="PF04909"/>
    </source>
</evidence>
<dbReference type="RefSeq" id="WP_050005754.1">
    <property type="nucleotide sequence ID" value="NZ_DAWBJP010000028.1"/>
</dbReference>
<evidence type="ECO:0000313" key="2">
    <source>
        <dbReference type="EMBL" id="KJF39432.1"/>
    </source>
</evidence>
<reference evidence="2" key="1">
    <citation type="submission" date="2015-02" db="EMBL/GenBank/DDBJ databases">
        <title>A novel member of the family Ruminococcaceae isolated from human feces.</title>
        <authorList>
            <person name="Shkoporov A.N."/>
            <person name="Chaplin A.V."/>
            <person name="Motuzova O.V."/>
            <person name="Kafarskaia L.I."/>
            <person name="Khokhlova E.V."/>
            <person name="Efimov B.A."/>
        </authorList>
    </citation>
    <scope>NUCLEOTIDE SEQUENCE [LARGE SCALE GENOMIC DNA]</scope>
    <source>
        <strain evidence="2">585-1</strain>
    </source>
</reference>
<feature type="domain" description="Amidohydrolase-related" evidence="1">
    <location>
        <begin position="86"/>
        <end position="211"/>
    </location>
</feature>